<keyword evidence="1" id="KW-0175">Coiled coil</keyword>
<feature type="coiled-coil region" evidence="1">
    <location>
        <begin position="37"/>
        <end position="81"/>
    </location>
</feature>
<name>A0A4Y2RQB5_ARAVE</name>
<feature type="region of interest" description="Disordered" evidence="2">
    <location>
        <begin position="1"/>
        <end position="25"/>
    </location>
</feature>
<feature type="region of interest" description="Disordered" evidence="2">
    <location>
        <begin position="166"/>
        <end position="195"/>
    </location>
</feature>
<accession>A0A4Y2RQB5</accession>
<evidence type="ECO:0000256" key="2">
    <source>
        <dbReference type="SAM" id="MobiDB-lite"/>
    </source>
</evidence>
<feature type="compositionally biased region" description="Basic and acidic residues" evidence="2">
    <location>
        <begin position="170"/>
        <end position="192"/>
    </location>
</feature>
<keyword evidence="4" id="KW-1185">Reference proteome</keyword>
<sequence>MIEPAELDFLKEPREKNRKEKVERHPTEEEINFCIIMKEQDSQKSQARQMLKRARKRLRKLNRNSEEGKKAMNEVERCNEEENIEKEVAKGVSEINLKFIANCNLILKKISQQFPKIENSLRRDFIGMEADTEENKILREEYEDRPVKVRRLRSYSIYSEYGGKRKRRHFSDDEQKKKRKKESTPAEDEKGDQSVTMKTKIDPLQIVESTLSRALTSHAQYEAFMKCLNQQEDTKNIIELNTRAQERLTELETNIKENQDKWLKEYGLDDDCDNEMDFAANQPPISFDISFNPGNNTNQTAEETEMADETTKEDNDAAFCSLVEESVTPIIEEEFKTQGNADCQANYNQTKTRLLRKNLTL</sequence>
<dbReference type="Proteomes" id="UP000499080">
    <property type="component" value="Unassembled WGS sequence"/>
</dbReference>
<gene>
    <name evidence="3" type="ORF">AVEN_51184_1</name>
</gene>
<protein>
    <submittedName>
        <fullName evidence="3">Uncharacterized protein</fullName>
    </submittedName>
</protein>
<feature type="compositionally biased region" description="Basic and acidic residues" evidence="2">
    <location>
        <begin position="8"/>
        <end position="25"/>
    </location>
</feature>
<evidence type="ECO:0000256" key="1">
    <source>
        <dbReference type="SAM" id="Coils"/>
    </source>
</evidence>
<evidence type="ECO:0000313" key="4">
    <source>
        <dbReference type="Proteomes" id="UP000499080"/>
    </source>
</evidence>
<reference evidence="3 4" key="1">
    <citation type="journal article" date="2019" name="Sci. Rep.">
        <title>Orb-weaving spider Araneus ventricosus genome elucidates the spidroin gene catalogue.</title>
        <authorList>
            <person name="Kono N."/>
            <person name="Nakamura H."/>
            <person name="Ohtoshi R."/>
            <person name="Moran D.A.P."/>
            <person name="Shinohara A."/>
            <person name="Yoshida Y."/>
            <person name="Fujiwara M."/>
            <person name="Mori M."/>
            <person name="Tomita M."/>
            <person name="Arakawa K."/>
        </authorList>
    </citation>
    <scope>NUCLEOTIDE SEQUENCE [LARGE SCALE GENOMIC DNA]</scope>
</reference>
<dbReference type="EMBL" id="BGPR01017879">
    <property type="protein sequence ID" value="GBN77546.1"/>
    <property type="molecule type" value="Genomic_DNA"/>
</dbReference>
<organism evidence="3 4">
    <name type="scientific">Araneus ventricosus</name>
    <name type="common">Orbweaver spider</name>
    <name type="synonym">Epeira ventricosa</name>
    <dbReference type="NCBI Taxonomy" id="182803"/>
    <lineage>
        <taxon>Eukaryota</taxon>
        <taxon>Metazoa</taxon>
        <taxon>Ecdysozoa</taxon>
        <taxon>Arthropoda</taxon>
        <taxon>Chelicerata</taxon>
        <taxon>Arachnida</taxon>
        <taxon>Araneae</taxon>
        <taxon>Araneomorphae</taxon>
        <taxon>Entelegynae</taxon>
        <taxon>Araneoidea</taxon>
        <taxon>Araneidae</taxon>
        <taxon>Araneus</taxon>
    </lineage>
</organism>
<dbReference type="AlphaFoldDB" id="A0A4Y2RQB5"/>
<evidence type="ECO:0000313" key="3">
    <source>
        <dbReference type="EMBL" id="GBN77546.1"/>
    </source>
</evidence>
<comment type="caution">
    <text evidence="3">The sequence shown here is derived from an EMBL/GenBank/DDBJ whole genome shotgun (WGS) entry which is preliminary data.</text>
</comment>
<proteinExistence type="predicted"/>